<keyword evidence="4" id="KW-1134">Transmembrane beta strand</keyword>
<evidence type="ECO:0000256" key="6">
    <source>
        <dbReference type="ARBA" id="ARBA00023136"/>
    </source>
</evidence>
<evidence type="ECO:0000313" key="10">
    <source>
        <dbReference type="Proteomes" id="UP000557193"/>
    </source>
</evidence>
<accession>A0A7X0ES48</accession>
<protein>
    <submittedName>
        <fullName evidence="9">Adhesin transport system outer membrane protein</fullName>
    </submittedName>
</protein>
<dbReference type="NCBIfam" id="TIGR01844">
    <property type="entry name" value="type_I_sec_TolC"/>
    <property type="match status" value="1"/>
</dbReference>
<comment type="subcellular location">
    <subcellularLocation>
        <location evidence="1">Cell outer membrane</location>
    </subcellularLocation>
</comment>
<evidence type="ECO:0000256" key="8">
    <source>
        <dbReference type="SAM" id="SignalP"/>
    </source>
</evidence>
<dbReference type="InterPro" id="IPR010130">
    <property type="entry name" value="T1SS_OMP_TolC"/>
</dbReference>
<dbReference type="SUPFAM" id="SSF56954">
    <property type="entry name" value="Outer membrane efflux proteins (OEP)"/>
    <property type="match status" value="1"/>
</dbReference>
<dbReference type="EMBL" id="JACHLL010000003">
    <property type="protein sequence ID" value="MBB6342152.1"/>
    <property type="molecule type" value="Genomic_DNA"/>
</dbReference>
<evidence type="ECO:0000256" key="7">
    <source>
        <dbReference type="ARBA" id="ARBA00023237"/>
    </source>
</evidence>
<dbReference type="AlphaFoldDB" id="A0A7X0ES48"/>
<dbReference type="PANTHER" id="PTHR30026">
    <property type="entry name" value="OUTER MEMBRANE PROTEIN TOLC"/>
    <property type="match status" value="1"/>
</dbReference>
<dbReference type="Gene3D" id="1.20.1600.10">
    <property type="entry name" value="Outer membrane efflux proteins (OEP)"/>
    <property type="match status" value="1"/>
</dbReference>
<feature type="chain" id="PRO_5031366548" evidence="8">
    <location>
        <begin position="20"/>
        <end position="447"/>
    </location>
</feature>
<dbReference type="GO" id="GO:0015562">
    <property type="term" value="F:efflux transmembrane transporter activity"/>
    <property type="evidence" value="ECO:0007669"/>
    <property type="project" value="InterPro"/>
</dbReference>
<feature type="signal peptide" evidence="8">
    <location>
        <begin position="1"/>
        <end position="19"/>
    </location>
</feature>
<evidence type="ECO:0000313" key="9">
    <source>
        <dbReference type="EMBL" id="MBB6342152.1"/>
    </source>
</evidence>
<evidence type="ECO:0000256" key="3">
    <source>
        <dbReference type="ARBA" id="ARBA00022448"/>
    </source>
</evidence>
<evidence type="ECO:0000256" key="5">
    <source>
        <dbReference type="ARBA" id="ARBA00022692"/>
    </source>
</evidence>
<evidence type="ECO:0000256" key="1">
    <source>
        <dbReference type="ARBA" id="ARBA00004442"/>
    </source>
</evidence>
<name>A0A7X0ES48_9PSED</name>
<gene>
    <name evidence="9" type="ORF">HNP49_002320</name>
</gene>
<dbReference type="InterPro" id="IPR003423">
    <property type="entry name" value="OMP_efflux"/>
</dbReference>
<keyword evidence="7" id="KW-0998">Cell outer membrane</keyword>
<keyword evidence="3" id="KW-0813">Transport</keyword>
<proteinExistence type="inferred from homology"/>
<sequence>MRRSLSFSLLMLASAAVSAQTLQEAMQRALEVHPEVSAGVNSRLSADANLQAAKGGYLPSVDLLGGYGREGTDSPGTRTDEHGFQTLTRGESSVRLQQMIFDGFATSSEVGRQRATVNSRAYSLLGTAERTGLDVVNAYLNVLKREELVRLAKDNLRSHERIYDQIRLRSQQGVGRMADLDQAEARLAQARNNLLTEEVNFNDAQVNYLSLVGNAPEGLSAPVGLVGQLPESVEQARRQMIEDNPLLRSAEADVQATEQQYQAAKSAFYPRFDAELSRSADNNLDGDPGHNNDWQAMLRMRYNLFAGGSNKADLEAKSYQINEAMDIRNNALRVLNEDLGLAWNAWDNARAQLPIAEEYVDYSSKVRTSYQKQFTLGERSLLDLLDSENELFTAQRRLQEVKFIELFTQYRIKATMGTLLKSQGVVAPMAANALDEVKSQAQLPGLN</sequence>
<keyword evidence="8" id="KW-0732">Signal</keyword>
<organism evidence="9 10">
    <name type="scientific">Pseudomonas fluvialis</name>
    <dbReference type="NCBI Taxonomy" id="1793966"/>
    <lineage>
        <taxon>Bacteria</taxon>
        <taxon>Pseudomonadati</taxon>
        <taxon>Pseudomonadota</taxon>
        <taxon>Gammaproteobacteria</taxon>
        <taxon>Pseudomonadales</taxon>
        <taxon>Pseudomonadaceae</taxon>
        <taxon>Pseudomonas</taxon>
    </lineage>
</organism>
<dbReference type="RefSeq" id="WP_184683419.1">
    <property type="nucleotide sequence ID" value="NZ_JACHLL010000003.1"/>
</dbReference>
<reference evidence="9 10" key="1">
    <citation type="submission" date="2020-08" db="EMBL/GenBank/DDBJ databases">
        <title>Functional genomics of gut bacteria from endangered species of beetles.</title>
        <authorList>
            <person name="Carlos-Shanley C."/>
        </authorList>
    </citation>
    <scope>NUCLEOTIDE SEQUENCE [LARGE SCALE GENOMIC DNA]</scope>
    <source>
        <strain evidence="9 10">S00202</strain>
    </source>
</reference>
<evidence type="ECO:0000256" key="4">
    <source>
        <dbReference type="ARBA" id="ARBA00022452"/>
    </source>
</evidence>
<keyword evidence="5" id="KW-0812">Transmembrane</keyword>
<keyword evidence="10" id="KW-1185">Reference proteome</keyword>
<dbReference type="PANTHER" id="PTHR30026:SF22">
    <property type="entry name" value="OUTER MEMBRANE EFFLUX PROTEIN"/>
    <property type="match status" value="1"/>
</dbReference>
<dbReference type="GO" id="GO:0009279">
    <property type="term" value="C:cell outer membrane"/>
    <property type="evidence" value="ECO:0007669"/>
    <property type="project" value="UniProtKB-SubCell"/>
</dbReference>
<evidence type="ECO:0000256" key="2">
    <source>
        <dbReference type="ARBA" id="ARBA00007613"/>
    </source>
</evidence>
<comment type="caution">
    <text evidence="9">The sequence shown here is derived from an EMBL/GenBank/DDBJ whole genome shotgun (WGS) entry which is preliminary data.</text>
</comment>
<keyword evidence="6" id="KW-0472">Membrane</keyword>
<dbReference type="GO" id="GO:0015288">
    <property type="term" value="F:porin activity"/>
    <property type="evidence" value="ECO:0007669"/>
    <property type="project" value="TreeGrafter"/>
</dbReference>
<dbReference type="Proteomes" id="UP000557193">
    <property type="component" value="Unassembled WGS sequence"/>
</dbReference>
<dbReference type="Pfam" id="PF02321">
    <property type="entry name" value="OEP"/>
    <property type="match status" value="2"/>
</dbReference>
<comment type="similarity">
    <text evidence="2">Belongs to the outer membrane factor (OMF) (TC 1.B.17) family.</text>
</comment>
<dbReference type="InterPro" id="IPR051906">
    <property type="entry name" value="TolC-like"/>
</dbReference>
<dbReference type="GO" id="GO:1990281">
    <property type="term" value="C:efflux pump complex"/>
    <property type="evidence" value="ECO:0007669"/>
    <property type="project" value="TreeGrafter"/>
</dbReference>